<protein>
    <submittedName>
        <fullName evidence="1">Uncharacterized protein</fullName>
    </submittedName>
</protein>
<accession>A0A5B7I1P5</accession>
<gene>
    <name evidence="1" type="ORF">E2C01_070580</name>
</gene>
<evidence type="ECO:0000313" key="1">
    <source>
        <dbReference type="EMBL" id="MPC76173.1"/>
    </source>
</evidence>
<organism evidence="1 2">
    <name type="scientific">Portunus trituberculatus</name>
    <name type="common">Swimming crab</name>
    <name type="synonym">Neptunus trituberculatus</name>
    <dbReference type="NCBI Taxonomy" id="210409"/>
    <lineage>
        <taxon>Eukaryota</taxon>
        <taxon>Metazoa</taxon>
        <taxon>Ecdysozoa</taxon>
        <taxon>Arthropoda</taxon>
        <taxon>Crustacea</taxon>
        <taxon>Multicrustacea</taxon>
        <taxon>Malacostraca</taxon>
        <taxon>Eumalacostraca</taxon>
        <taxon>Eucarida</taxon>
        <taxon>Decapoda</taxon>
        <taxon>Pleocyemata</taxon>
        <taxon>Brachyura</taxon>
        <taxon>Eubrachyura</taxon>
        <taxon>Portunoidea</taxon>
        <taxon>Portunidae</taxon>
        <taxon>Portuninae</taxon>
        <taxon>Portunus</taxon>
    </lineage>
</organism>
<evidence type="ECO:0000313" key="2">
    <source>
        <dbReference type="Proteomes" id="UP000324222"/>
    </source>
</evidence>
<sequence length="75" mass="8394">MEAGISRGYVGLSGIWSVRISRVDMGMERDIADRGLVESSGRLPDFLRQIYESVKDPIREPNVVDKSPSEPCVRN</sequence>
<reference evidence="1 2" key="1">
    <citation type="submission" date="2019-05" db="EMBL/GenBank/DDBJ databases">
        <title>Another draft genome of Portunus trituberculatus and its Hox gene families provides insights of decapod evolution.</title>
        <authorList>
            <person name="Jeong J.-H."/>
            <person name="Song I."/>
            <person name="Kim S."/>
            <person name="Choi T."/>
            <person name="Kim D."/>
            <person name="Ryu S."/>
            <person name="Kim W."/>
        </authorList>
    </citation>
    <scope>NUCLEOTIDE SEQUENCE [LARGE SCALE GENOMIC DNA]</scope>
    <source>
        <tissue evidence="1">Muscle</tissue>
    </source>
</reference>
<keyword evidence="2" id="KW-1185">Reference proteome</keyword>
<dbReference type="Proteomes" id="UP000324222">
    <property type="component" value="Unassembled WGS sequence"/>
</dbReference>
<dbReference type="EMBL" id="VSRR010042774">
    <property type="protein sequence ID" value="MPC76173.1"/>
    <property type="molecule type" value="Genomic_DNA"/>
</dbReference>
<comment type="caution">
    <text evidence="1">The sequence shown here is derived from an EMBL/GenBank/DDBJ whole genome shotgun (WGS) entry which is preliminary data.</text>
</comment>
<dbReference type="AlphaFoldDB" id="A0A5B7I1P5"/>
<proteinExistence type="predicted"/>
<name>A0A5B7I1P5_PORTR</name>